<evidence type="ECO:0000256" key="8">
    <source>
        <dbReference type="ARBA" id="ARBA00022840"/>
    </source>
</evidence>
<keyword evidence="7 13" id="KW-0862">Zinc</keyword>
<dbReference type="Proteomes" id="UP000178349">
    <property type="component" value="Unassembled WGS sequence"/>
</dbReference>
<keyword evidence="6 13" id="KW-0547">Nucleotide-binding</keyword>
<comment type="catalytic activity">
    <reaction evidence="12 13">
        <text>tRNA(Thr) + L-threonine + ATP = L-threonyl-tRNA(Thr) + AMP + diphosphate + H(+)</text>
        <dbReference type="Rhea" id="RHEA:24624"/>
        <dbReference type="Rhea" id="RHEA-COMP:9670"/>
        <dbReference type="Rhea" id="RHEA-COMP:9704"/>
        <dbReference type="ChEBI" id="CHEBI:15378"/>
        <dbReference type="ChEBI" id="CHEBI:30616"/>
        <dbReference type="ChEBI" id="CHEBI:33019"/>
        <dbReference type="ChEBI" id="CHEBI:57926"/>
        <dbReference type="ChEBI" id="CHEBI:78442"/>
        <dbReference type="ChEBI" id="CHEBI:78534"/>
        <dbReference type="ChEBI" id="CHEBI:456215"/>
        <dbReference type="EC" id="6.1.1.3"/>
    </reaction>
</comment>
<dbReference type="PANTHER" id="PTHR11451:SF44">
    <property type="entry name" value="THREONINE--TRNA LIGASE, CHLOROPLASTIC_MITOCHONDRIAL 2"/>
    <property type="match status" value="1"/>
</dbReference>
<comment type="similarity">
    <text evidence="1 13">Belongs to the class-II aminoacyl-tRNA synthetase family.</text>
</comment>
<dbReference type="GO" id="GO:0005524">
    <property type="term" value="F:ATP binding"/>
    <property type="evidence" value="ECO:0007669"/>
    <property type="project" value="UniProtKB-UniRule"/>
</dbReference>
<evidence type="ECO:0000256" key="1">
    <source>
        <dbReference type="ARBA" id="ARBA00008226"/>
    </source>
</evidence>
<gene>
    <name evidence="13" type="primary">thrS</name>
    <name evidence="15" type="ORF">A2493_02275</name>
</gene>
<evidence type="ECO:0000256" key="5">
    <source>
        <dbReference type="ARBA" id="ARBA00022723"/>
    </source>
</evidence>
<dbReference type="CDD" id="cd00860">
    <property type="entry name" value="ThrRS_anticodon"/>
    <property type="match status" value="1"/>
</dbReference>
<reference evidence="15 16" key="1">
    <citation type="journal article" date="2016" name="Nat. Commun.">
        <title>Thousands of microbial genomes shed light on interconnected biogeochemical processes in an aquifer system.</title>
        <authorList>
            <person name="Anantharaman K."/>
            <person name="Brown C.T."/>
            <person name="Hug L.A."/>
            <person name="Sharon I."/>
            <person name="Castelle C.J."/>
            <person name="Probst A.J."/>
            <person name="Thomas B.C."/>
            <person name="Singh A."/>
            <person name="Wilkins M.J."/>
            <person name="Karaoz U."/>
            <person name="Brodie E.L."/>
            <person name="Williams K.H."/>
            <person name="Hubbard S.S."/>
            <person name="Banfield J.F."/>
        </authorList>
    </citation>
    <scope>NUCLEOTIDE SEQUENCE [LARGE SCALE GENOMIC DNA]</scope>
</reference>
<feature type="binding site" evidence="13">
    <location>
        <position position="489"/>
    </location>
    <ligand>
        <name>Zn(2+)</name>
        <dbReference type="ChEBI" id="CHEBI:29105"/>
        <note>catalytic</note>
    </ligand>
</feature>
<dbReference type="HAMAP" id="MF_00184">
    <property type="entry name" value="Thr_tRNA_synth"/>
    <property type="match status" value="1"/>
</dbReference>
<keyword evidence="9 13" id="KW-0694">RNA-binding</keyword>
<evidence type="ECO:0000256" key="12">
    <source>
        <dbReference type="ARBA" id="ARBA00049515"/>
    </source>
</evidence>
<evidence type="ECO:0000313" key="15">
    <source>
        <dbReference type="EMBL" id="OGH85831.1"/>
    </source>
</evidence>
<feature type="domain" description="Aminoacyl-transfer RNA synthetases class-II family profile" evidence="14">
    <location>
        <begin position="240"/>
        <end position="512"/>
    </location>
</feature>
<accession>A0A1F6NPG3</accession>
<keyword evidence="8 13" id="KW-0067">ATP-binding</keyword>
<dbReference type="Pfam" id="PF07973">
    <property type="entry name" value="tRNA_SAD"/>
    <property type="match status" value="1"/>
</dbReference>
<dbReference type="EMBL" id="MFQW01000036">
    <property type="protein sequence ID" value="OGH85831.1"/>
    <property type="molecule type" value="Genomic_DNA"/>
</dbReference>
<evidence type="ECO:0000256" key="11">
    <source>
        <dbReference type="ARBA" id="ARBA00023146"/>
    </source>
</evidence>
<evidence type="ECO:0000256" key="7">
    <source>
        <dbReference type="ARBA" id="ARBA00022833"/>
    </source>
</evidence>
<dbReference type="InterPro" id="IPR018163">
    <property type="entry name" value="Thr/Ala-tRNA-synth_IIc_edit"/>
</dbReference>
<dbReference type="CDD" id="cd00771">
    <property type="entry name" value="ThrRS_core"/>
    <property type="match status" value="1"/>
</dbReference>
<feature type="binding site" evidence="13">
    <location>
        <position position="358"/>
    </location>
    <ligand>
        <name>Zn(2+)</name>
        <dbReference type="ChEBI" id="CHEBI:29105"/>
        <note>catalytic</note>
    </ligand>
</feature>
<keyword evidence="10 13" id="KW-0648">Protein biosynthesis</keyword>
<dbReference type="Gene3D" id="3.30.930.10">
    <property type="entry name" value="Bira Bifunctional Protein, Domain 2"/>
    <property type="match status" value="1"/>
</dbReference>
<dbReference type="InterPro" id="IPR006195">
    <property type="entry name" value="aa-tRNA-synth_II"/>
</dbReference>
<dbReference type="GO" id="GO:0005737">
    <property type="term" value="C:cytoplasm"/>
    <property type="evidence" value="ECO:0007669"/>
    <property type="project" value="UniProtKB-SubCell"/>
</dbReference>
<dbReference type="SUPFAM" id="SSF55681">
    <property type="entry name" value="Class II aaRS and biotin synthetases"/>
    <property type="match status" value="1"/>
</dbReference>
<evidence type="ECO:0000256" key="2">
    <source>
        <dbReference type="ARBA" id="ARBA00022490"/>
    </source>
</evidence>
<dbReference type="EC" id="6.1.1.3" evidence="13"/>
<dbReference type="InterPro" id="IPR004154">
    <property type="entry name" value="Anticodon-bd"/>
</dbReference>
<evidence type="ECO:0000259" key="14">
    <source>
        <dbReference type="PROSITE" id="PS50862"/>
    </source>
</evidence>
<protein>
    <recommendedName>
        <fullName evidence="13">Threonine--tRNA ligase</fullName>
        <ecNumber evidence="13">6.1.1.3</ecNumber>
    </recommendedName>
    <alternativeName>
        <fullName evidence="13">Threonyl-tRNA synthetase</fullName>
        <shortName evidence="13">ThrRS</shortName>
    </alternativeName>
</protein>
<dbReference type="InterPro" id="IPR002314">
    <property type="entry name" value="aa-tRNA-synt_IIb"/>
</dbReference>
<dbReference type="PROSITE" id="PS50862">
    <property type="entry name" value="AA_TRNA_LIGASE_II"/>
    <property type="match status" value="1"/>
</dbReference>
<dbReference type="InterPro" id="IPR002320">
    <property type="entry name" value="Thr-tRNA-ligase_IIa"/>
</dbReference>
<comment type="caution">
    <text evidence="13">Lacks conserved residue(s) required for the propagation of feature annotation.</text>
</comment>
<dbReference type="FunFam" id="3.40.50.800:FF:000001">
    <property type="entry name" value="Threonine--tRNA ligase"/>
    <property type="match status" value="1"/>
</dbReference>
<keyword evidence="2 13" id="KW-0963">Cytoplasm</keyword>
<keyword evidence="3 13" id="KW-0820">tRNA-binding</keyword>
<feature type="binding site" evidence="13">
    <location>
        <position position="307"/>
    </location>
    <ligand>
        <name>Zn(2+)</name>
        <dbReference type="ChEBI" id="CHEBI:29105"/>
        <note>catalytic</note>
    </ligand>
</feature>
<dbReference type="InterPro" id="IPR045864">
    <property type="entry name" value="aa-tRNA-synth_II/BPL/LPL"/>
</dbReference>
<dbReference type="FunFam" id="3.30.930.10:FF:000002">
    <property type="entry name" value="Threonine--tRNA ligase"/>
    <property type="match status" value="1"/>
</dbReference>
<dbReference type="Pfam" id="PF03129">
    <property type="entry name" value="HGTP_anticodon"/>
    <property type="match status" value="1"/>
</dbReference>
<evidence type="ECO:0000256" key="4">
    <source>
        <dbReference type="ARBA" id="ARBA00022598"/>
    </source>
</evidence>
<proteinExistence type="inferred from homology"/>
<dbReference type="GO" id="GO:0004829">
    <property type="term" value="F:threonine-tRNA ligase activity"/>
    <property type="evidence" value="ECO:0007669"/>
    <property type="project" value="UniProtKB-UniRule"/>
</dbReference>
<comment type="subunit">
    <text evidence="13">Homodimer.</text>
</comment>
<sequence length="615" mass="71293">MNEARKILRFAQNDIIYMEQNNLEKMRHSCAHVVAAAIKELYPNAKFGVGPVVENGFFYDVDLDTTLSDADLKNIQKKAEHLIKQNIPFERQEMPIDEAISLFASMNQDYKVSLLKDLKERGTTKMTEEELQDVGGSVENVSIYKTGDFVDLCRGPHVESTKEIDAFKLTKIAGAYWRGDANNPQLQRVYGVCFETKEQMAEYFHMMEEAEKRDHRKLGHELELFAFNDEVGPGLPLWLPKGTVITDALEDLAKEMEHKQGYKRVRSPHVAKEALYLRSGHLPYYAESMFPPMEMDNEKYYLKAMNCPHHHKIFAATPKSYRDLPLRLAEYGHCYRYEDSGSLFGIMRVRSMDMNDAHIYCTEEQFEEEFKKVIELYLYYFKIFGISKYEMRLSKHSVEGLGKKYVNEPELWIKTEEQVRNALVHLKVPFVEVENEAAFYGPKIDVQVWSVIGREFTLATNQLDFAVPARFDLTYIDKDGQEKTPICIHRAPLSTHERMVGFLIEHYAGAFPVWLSPYQVHFVPVSEKHVEGARKLMEEFERIGLRVSIDEADETVGKKIRNASKQKTPYVVVVGDKELAGEDWQIRVFGQEEQISMSKEDFMKKVKEENDERKS</sequence>
<dbReference type="GO" id="GO:0000049">
    <property type="term" value="F:tRNA binding"/>
    <property type="evidence" value="ECO:0007669"/>
    <property type="project" value="UniProtKB-KW"/>
</dbReference>
<evidence type="ECO:0000256" key="9">
    <source>
        <dbReference type="ARBA" id="ARBA00022884"/>
    </source>
</evidence>
<name>A0A1F6NPG3_9BACT</name>
<dbReference type="InterPro" id="IPR036621">
    <property type="entry name" value="Anticodon-bd_dom_sf"/>
</dbReference>
<dbReference type="SUPFAM" id="SSF55186">
    <property type="entry name" value="ThrRS/AlaRS common domain"/>
    <property type="match status" value="1"/>
</dbReference>
<dbReference type="Gene3D" id="3.30.980.10">
    <property type="entry name" value="Threonyl-trna Synthetase, Chain A, domain 2"/>
    <property type="match status" value="1"/>
</dbReference>
<evidence type="ECO:0000313" key="16">
    <source>
        <dbReference type="Proteomes" id="UP000178349"/>
    </source>
</evidence>
<comment type="caution">
    <text evidence="15">The sequence shown here is derived from an EMBL/GenBank/DDBJ whole genome shotgun (WGS) entry which is preliminary data.</text>
</comment>
<evidence type="ECO:0000256" key="10">
    <source>
        <dbReference type="ARBA" id="ARBA00022917"/>
    </source>
</evidence>
<dbReference type="PRINTS" id="PR01047">
    <property type="entry name" value="TRNASYNTHTHR"/>
</dbReference>
<keyword evidence="5 13" id="KW-0479">Metal-binding</keyword>
<dbReference type="GO" id="GO:0046872">
    <property type="term" value="F:metal ion binding"/>
    <property type="evidence" value="ECO:0007669"/>
    <property type="project" value="UniProtKB-KW"/>
</dbReference>
<dbReference type="SMART" id="SM00863">
    <property type="entry name" value="tRNA_SAD"/>
    <property type="match status" value="1"/>
</dbReference>
<dbReference type="PANTHER" id="PTHR11451">
    <property type="entry name" value="THREONINE-TRNA LIGASE"/>
    <property type="match status" value="1"/>
</dbReference>
<dbReference type="AlphaFoldDB" id="A0A1F6NPG3"/>
<dbReference type="GO" id="GO:0006435">
    <property type="term" value="P:threonyl-tRNA aminoacylation"/>
    <property type="evidence" value="ECO:0007669"/>
    <property type="project" value="UniProtKB-UniRule"/>
</dbReference>
<dbReference type="SUPFAM" id="SSF52954">
    <property type="entry name" value="Class II aaRS ABD-related"/>
    <property type="match status" value="1"/>
</dbReference>
<dbReference type="InterPro" id="IPR012947">
    <property type="entry name" value="tRNA_SAD"/>
</dbReference>
<dbReference type="InterPro" id="IPR047246">
    <property type="entry name" value="ThrRS_anticodon"/>
</dbReference>
<comment type="subcellular location">
    <subcellularLocation>
        <location evidence="13">Cytoplasm</location>
    </subcellularLocation>
</comment>
<keyword evidence="11 13" id="KW-0030">Aminoacyl-tRNA synthetase</keyword>
<dbReference type="NCBIfam" id="TIGR00418">
    <property type="entry name" value="thrS"/>
    <property type="match status" value="1"/>
</dbReference>
<organism evidence="15 16">
    <name type="scientific">Candidatus Magasanikbacteria bacterium RIFOXYC12_FULL_33_11</name>
    <dbReference type="NCBI Taxonomy" id="1798701"/>
    <lineage>
        <taxon>Bacteria</taxon>
        <taxon>Candidatus Magasanikiibacteriota</taxon>
    </lineage>
</organism>
<dbReference type="InterPro" id="IPR033728">
    <property type="entry name" value="ThrRS_core"/>
</dbReference>
<dbReference type="Gene3D" id="3.40.50.800">
    <property type="entry name" value="Anticodon-binding domain"/>
    <property type="match status" value="1"/>
</dbReference>
<evidence type="ECO:0000256" key="13">
    <source>
        <dbReference type="HAMAP-Rule" id="MF_00184"/>
    </source>
</evidence>
<evidence type="ECO:0000256" key="6">
    <source>
        <dbReference type="ARBA" id="ARBA00022741"/>
    </source>
</evidence>
<keyword evidence="4 13" id="KW-0436">Ligase</keyword>
<evidence type="ECO:0000256" key="3">
    <source>
        <dbReference type="ARBA" id="ARBA00022555"/>
    </source>
</evidence>
<comment type="cofactor">
    <cofactor evidence="13">
        <name>Zn(2+)</name>
        <dbReference type="ChEBI" id="CHEBI:29105"/>
    </cofactor>
    <text evidence="13">Binds 1 zinc ion per subunit.</text>
</comment>
<dbReference type="FunFam" id="3.30.980.10:FF:000005">
    <property type="entry name" value="Threonyl-tRNA synthetase, mitochondrial"/>
    <property type="match status" value="1"/>
</dbReference>
<dbReference type="Pfam" id="PF00587">
    <property type="entry name" value="tRNA-synt_2b"/>
    <property type="match status" value="1"/>
</dbReference>